<dbReference type="SMART" id="SM00825">
    <property type="entry name" value="PKS_KS"/>
    <property type="match status" value="2"/>
</dbReference>
<evidence type="ECO:0000256" key="8">
    <source>
        <dbReference type="SAM" id="MobiDB-lite"/>
    </source>
</evidence>
<keyword evidence="4" id="KW-0808">Transferase</keyword>
<feature type="compositionally biased region" description="Low complexity" evidence="8">
    <location>
        <begin position="2769"/>
        <end position="2800"/>
    </location>
</feature>
<dbReference type="SUPFAM" id="SSF47336">
    <property type="entry name" value="ACP-like"/>
    <property type="match status" value="2"/>
</dbReference>
<feature type="domain" description="Carrier" evidence="9">
    <location>
        <begin position="1496"/>
        <end position="1571"/>
    </location>
</feature>
<evidence type="ECO:0000313" key="13">
    <source>
        <dbReference type="Proteomes" id="UP000268652"/>
    </source>
</evidence>
<dbReference type="GO" id="GO:0006633">
    <property type="term" value="P:fatty acid biosynthetic process"/>
    <property type="evidence" value="ECO:0007669"/>
    <property type="project" value="InterPro"/>
</dbReference>
<dbReference type="SMART" id="SM00823">
    <property type="entry name" value="PKS_PP"/>
    <property type="match status" value="2"/>
</dbReference>
<dbReference type="SUPFAM" id="SSF53901">
    <property type="entry name" value="Thiolase-like"/>
    <property type="match status" value="2"/>
</dbReference>
<dbReference type="PROSITE" id="PS00606">
    <property type="entry name" value="KS3_1"/>
    <property type="match status" value="2"/>
</dbReference>
<dbReference type="SMART" id="SM00822">
    <property type="entry name" value="PKS_KR"/>
    <property type="match status" value="2"/>
</dbReference>
<dbReference type="Pfam" id="PF08990">
    <property type="entry name" value="Docking"/>
    <property type="match status" value="1"/>
</dbReference>
<dbReference type="InterPro" id="IPR014030">
    <property type="entry name" value="Ketoacyl_synth_N"/>
</dbReference>
<dbReference type="GO" id="GO:0033068">
    <property type="term" value="P:macrolide biosynthetic process"/>
    <property type="evidence" value="ECO:0007669"/>
    <property type="project" value="UniProtKB-ARBA"/>
</dbReference>
<accession>A0A3A9WKV1</accession>
<reference evidence="13 14" key="1">
    <citation type="submission" date="2018-09" db="EMBL/GenBank/DDBJ databases">
        <title>Streptomyces sp. nov. DS1-2, an endophytic actinomycete isolated from roots of Dendrobium scabrilingue.</title>
        <authorList>
            <person name="Kuncharoen N."/>
            <person name="Kudo T."/>
            <person name="Ohkuma M."/>
            <person name="Yuki M."/>
            <person name="Tanasupawat S."/>
        </authorList>
    </citation>
    <scope>NUCLEOTIDE SEQUENCE [LARGE SCALE GENOMIC DNA]</scope>
    <source>
        <strain evidence="11 14">AZ1-7</strain>
        <strain evidence="12 13">DS1-2</strain>
    </source>
</reference>
<dbReference type="Proteomes" id="UP000268652">
    <property type="component" value="Unassembled WGS sequence"/>
</dbReference>
<dbReference type="Gene3D" id="3.40.50.720">
    <property type="entry name" value="NAD(P)-binding Rossmann-like Domain"/>
    <property type="match status" value="2"/>
</dbReference>
<protein>
    <submittedName>
        <fullName evidence="11">SDR family NAD(P)-dependent oxidoreductase</fullName>
    </submittedName>
</protein>
<dbReference type="RefSeq" id="WP_120697918.1">
    <property type="nucleotide sequence ID" value="NZ_RBDX01000011.1"/>
</dbReference>
<dbReference type="InterPro" id="IPR016036">
    <property type="entry name" value="Malonyl_transacylase_ACP-bd"/>
</dbReference>
<evidence type="ECO:0000256" key="6">
    <source>
        <dbReference type="ARBA" id="ARBA00023268"/>
    </source>
</evidence>
<dbReference type="Gene3D" id="6.10.140.1830">
    <property type="match status" value="2"/>
</dbReference>
<dbReference type="SMART" id="SM00827">
    <property type="entry name" value="PKS_AT"/>
    <property type="match status" value="2"/>
</dbReference>
<dbReference type="InterPro" id="IPR057326">
    <property type="entry name" value="KR_dom"/>
</dbReference>
<dbReference type="InterPro" id="IPR020841">
    <property type="entry name" value="PKS_Beta-ketoAc_synthase_dom"/>
</dbReference>
<gene>
    <name evidence="12" type="ORF">D7318_16740</name>
    <name evidence="11" type="ORF">D7319_15705</name>
</gene>
<evidence type="ECO:0000259" key="10">
    <source>
        <dbReference type="PROSITE" id="PS52004"/>
    </source>
</evidence>
<evidence type="ECO:0000256" key="4">
    <source>
        <dbReference type="ARBA" id="ARBA00022679"/>
    </source>
</evidence>
<evidence type="ECO:0000259" key="9">
    <source>
        <dbReference type="PROSITE" id="PS50075"/>
    </source>
</evidence>
<dbReference type="CDD" id="cd08952">
    <property type="entry name" value="KR_1_SDR_x"/>
    <property type="match status" value="2"/>
</dbReference>
<dbReference type="InterPro" id="IPR006162">
    <property type="entry name" value="Ppantetheine_attach_site"/>
</dbReference>
<dbReference type="InterPro" id="IPR032821">
    <property type="entry name" value="PKS_assoc"/>
</dbReference>
<feature type="domain" description="Ketosynthase family 3 (KS3)" evidence="10">
    <location>
        <begin position="34"/>
        <end position="461"/>
    </location>
</feature>
<dbReference type="Proteomes" id="UP000275024">
    <property type="component" value="Unassembled WGS sequence"/>
</dbReference>
<dbReference type="InterPro" id="IPR014043">
    <property type="entry name" value="Acyl_transferase_dom"/>
</dbReference>
<dbReference type="PROSITE" id="PS00012">
    <property type="entry name" value="PHOSPHOPANTETHEINE"/>
    <property type="match status" value="2"/>
</dbReference>
<dbReference type="GO" id="GO:0031177">
    <property type="term" value="F:phosphopantetheine binding"/>
    <property type="evidence" value="ECO:0007669"/>
    <property type="project" value="InterPro"/>
</dbReference>
<dbReference type="PROSITE" id="PS52004">
    <property type="entry name" value="KS3_2"/>
    <property type="match status" value="2"/>
</dbReference>
<dbReference type="InterPro" id="IPR001227">
    <property type="entry name" value="Ac_transferase_dom_sf"/>
</dbReference>
<evidence type="ECO:0000256" key="5">
    <source>
        <dbReference type="ARBA" id="ARBA00023194"/>
    </source>
</evidence>
<dbReference type="PANTHER" id="PTHR43775:SF51">
    <property type="entry name" value="INACTIVE PHENOLPHTHIOCEROL SYNTHESIS POLYKETIDE SYNTHASE TYPE I PKS1-RELATED"/>
    <property type="match status" value="1"/>
</dbReference>
<dbReference type="InterPro" id="IPR014031">
    <property type="entry name" value="Ketoacyl_synth_C"/>
</dbReference>
<dbReference type="Pfam" id="PF02801">
    <property type="entry name" value="Ketoacyl-synt_C"/>
    <property type="match status" value="2"/>
</dbReference>
<dbReference type="EMBL" id="RBDX01000011">
    <property type="protein sequence ID" value="RKN08366.1"/>
    <property type="molecule type" value="Genomic_DNA"/>
</dbReference>
<dbReference type="EMBL" id="RBDY01000011">
    <property type="protein sequence ID" value="RKN21599.1"/>
    <property type="molecule type" value="Genomic_DNA"/>
</dbReference>
<dbReference type="PROSITE" id="PS50075">
    <property type="entry name" value="CARRIER"/>
    <property type="match status" value="2"/>
</dbReference>
<sequence>MSENEKKLRDYLRLVTADLRQTRQRLGEAETRRHEPVAVVAMACRYPGGVDSPEALARLLDEGAEAVSPLPADRGWDLEGLYDPDPLSAGKSYVRGGGFLHDASEFDADLFGIPPREALAMDPQQRLLLQVSWEAFERAGLPAAELRGGSVGVFVGAMPQDYAPRHGHPAARDLEGYLAIGNTTSVMSGRIAYTFGLRGPALTVDTACSSSLVALHVAVQALRRGECALALAGGVTVMSAPNWLVELSRQQGLAPDGRSKAFSAAADGFGPAEGVGMILLERLSDARRHGHRVLAVIRGSAVNQDGASNGLTAPNGEAQREVVGRALADARLGPADVDAVEAHGTGTRLGDPIEAQALISSYGEGRSADRPLLLGSVKSNIGHTQAAAGVAGVMKMVLALRSGVLPRTLHADEPSPHIDWDAGVLRLLTEPAEWPETGRPRRAAVSSFGISGTNAHLILEEAEPAATPAAAPAADPAVVPWVVSARGADALRGQAARLREFADGVDGVDGADVSAVDVGWSLARTRTALDHRAVVLGGDPDALRAGLDALAQGAERPGLITGTPRGNGAGVGLLFAGQGAQRPGMGRELYRAFPAFAAAWDEVRAVLDDLLPGPLNAVAFDGDEETLRRTEWAQPVLFAYEVALSRLIASLGVRPDLVAGHSVGEIAVAHTTGILSLEDACTLAVARGRLMQQLPEGGAMVAVAAPEGDVIAALAGHEDEAGIAAVNGPSAVVVSGAEPVVLRVADAFAARGVKTRRLRVSHAFHSPLMDPMLHEFRTVVERLEYRAPQAPAVSTLTGRWAAEGDLASPDYWVRHVREGVRFADAVAALEAEGVTHLLEIGPDGTLSGLAAEALARPDATVRCPLGRKDRPEPMALIEGLARGWVTGADVDWAALCPGGREVELPTYAFQRERFWLELPEIGGRFADAGDNDPGEARFWDAVERGDAAALADALELDGDPEPGFGALLPTLAAWRRRLRERATVDAWRYRTTWRPVGRPAADPLDGTWLAVLPAAPGDEGPLAAALRALRGRGAEVVEVVVDPATADPAGIADLLAAAPDAATARGVLSFLAFPHDTGGGPGGGPRGAAERALPATLALARALLTGPLDAPLWLVTRGAVAVTPGERVPAPESAAVLGLARVLGLEHPTRLGGSVDLPADAEPDARLCDRLADVLANGDGEDQCAVRDTGVFVRRLVRPTAPAETPRAWVTGGTALITGGTGGLGAHVARWLARAGADHLVLTGRRGPDAPGAAELAEELAALGPTVQLVACDVTDRDAVARLLDELPADRQPRTVVHAAGALHSTPIAELTEEELNDVVAAKALGGAHLDELLGDRELDAFVLFSSIAGVWGSGGQGGYAAANAHLDALAHDRRARGLTATAVAWGAWAGGGMAAEGDTAEQLRRRGVRTMDPASAVAALQRALDLDETAVTVADIDWERFAPAFTAARPSPLLSELPDVARQLAGPEDGDEARAAGGTALARRLAEAAPEERERILIGTVLAGVAAVLGHTGAERLPAGRTFKDLGLDSLTAVELRSRLGAETGLRLPSTLVFDHPTPEALASHLRDELLGGDDRFATGAAAEAAVAPGTAADEPIAIVGMACRYPGGVRSPEDLWRLVREGVDAVGAFPADRGWDVEALYDPTGERPGTSYAREGGFLYDMAEFDAEFFGISPREALVMDPQQRLLLETAWEAFERAGLAPDGLRGGRTGVFAGSNGQDYGALLGRAPHLVEGYQATGSAASVVSGRVAYALGLEGPAVTVDTACSSSLVALHLAVQSLRRGECDLALAAGVTLMSTPSTYVEFSRQRAMSADSRCKAFAEAADGTGWAEGIGALVVARLSDALREGHRVLAVIRGSAVNQDGASNGLTAPNGPSQQRVITRALADARLTPADVDAVEAHGTGTTLGDPIEAQALLATYGRGHTADRPLWLGSLKSNIGHTQAAAGVGGVIKMVMALREGVLPATLHVDRPSSHVDWSTGAVALLTEPVAWDTPEGRPRRAGVSSFGMSGTNAHLIIEQGPEQAPEPTAEERAPEHAASPAELGNAPAGALLPWVLSARSEAALRAQAARLSALAPDDDPRQREGVARALVTTRARLEHRAVVLGTDADEIAGGLAALASGDEGEAVTGAVRPENGAVFVFPGQGSQWSGMGLELAEEFPVFAAALDACAEALRPWVAWDLRAELAGPLDRVDVVQPVSWAVMVSLARLWESFGVSPAAVVGHSQGEIAAAVVAGGLSLEDGARVVAVRSRIIRERLAGRGAMLSVALPVAEVTRRLAPWGERLSVAAVNGPEATVVSGEPEAADRWAAELRDEGAWVRRIAVDYASHSAHVDIVREELAAALAGVAPRSGDVPFRSTVTGEPLDTAELDADHWVRNLRGTVLFEDAIRGLVEAGHETFIEVSAHPVLTVGVAETARAAGSDAAVIGTLRRDEGGAGRFARSLAQAWVNGAPVDWLPLLPPTASTVETDLPTYPFTRQRYWVLDQLDSGAPASPEPGATADDEDERRFWTAVEAGDLGSLGTLLDLPGDAPLTDALPALSEWRRRARERSLTDSWLYRARWEPLPGAAGGPGALSGTWLMVVPPDEGPAVADPIEDLLTRAGAAVHRVAVDGAVDDRAAVAAALGRALAEVPEPRGVLSLLALDGRPHPEHLGLAAGAAGTLVLIQAAADLAALPPGARLWCATRGAVAVPGADPAPDPRQAAIWGIGRVAAAEHPLLWGGLIDLPQLPDLPDPDRLAAALANGAGEDQLALRPGGTRVRRMTRLAPTGPDATTGPATDAATDPATGPATDAATDTGRAWRPSGTVLITGGAGPVERHVARWLAERGAEHVVFTYARLPEADADPEADVLARDLAERGVRVTLAPCDPADRTQLVQALKRLESQGDTVRAVVHTASAADLAALADLGVPQLARAVAASALPAQHLDELLDQDALDAVVHFSSVAGFWGGGHHAAHAAVHAHLDALAERRRAAGRHAASLAWGVWDVFGDEGAMGPEAQRDLHRATHGSGLPPLRPEPALVALERALERDVATAAVVDIDWGRFAPGFTLARPSAFIGTVPEARAALAALGPEGEGGQGGEPGDSGSAEAADALRARLATLSPDEQRHELIRLVAGHAAAVLGHRKGAPVEPQRTFRDLGIESMTAIELRDRLGRATGLRLPATLVFEHPTPAALADHLRPDLVDDGTLTVTGLHAELDQLDIGLSRLVAGEAERAGITRRLEEILAAWNGAGDAPSDTAETVAEKLESASDDEVFEFLKELGKPS</sequence>
<dbReference type="SMART" id="SM01294">
    <property type="entry name" value="PKS_PP_betabranch"/>
    <property type="match status" value="2"/>
</dbReference>
<dbReference type="Gene3D" id="3.30.70.3290">
    <property type="match status" value="2"/>
</dbReference>
<dbReference type="InterPro" id="IPR016039">
    <property type="entry name" value="Thiolase-like"/>
</dbReference>
<evidence type="ECO:0000256" key="1">
    <source>
        <dbReference type="ARBA" id="ARBA00001957"/>
    </source>
</evidence>
<dbReference type="InterPro" id="IPR020806">
    <property type="entry name" value="PKS_PP-bd"/>
</dbReference>
<proteinExistence type="predicted"/>
<keyword evidence="13" id="KW-1185">Reference proteome</keyword>
<dbReference type="InterPro" id="IPR041618">
    <property type="entry name" value="PKS_DE"/>
</dbReference>
<dbReference type="InterPro" id="IPR036736">
    <property type="entry name" value="ACP-like_sf"/>
</dbReference>
<keyword evidence="3" id="KW-0597">Phosphoprotein</keyword>
<dbReference type="SUPFAM" id="SSF52151">
    <property type="entry name" value="FabD/lysophospholipase-like"/>
    <property type="match status" value="2"/>
</dbReference>
<comment type="caution">
    <text evidence="11">The sequence shown here is derived from an EMBL/GenBank/DDBJ whole genome shotgun (WGS) entry which is preliminary data.</text>
</comment>
<dbReference type="Pfam" id="PF08659">
    <property type="entry name" value="KR"/>
    <property type="match status" value="2"/>
</dbReference>
<evidence type="ECO:0000313" key="14">
    <source>
        <dbReference type="Proteomes" id="UP000275024"/>
    </source>
</evidence>
<feature type="domain" description="Carrier" evidence="9">
    <location>
        <begin position="3107"/>
        <end position="3185"/>
    </location>
</feature>
<dbReference type="FunFam" id="3.40.47.10:FF:000019">
    <property type="entry name" value="Polyketide synthase type I"/>
    <property type="match status" value="2"/>
</dbReference>
<dbReference type="Gene3D" id="3.40.366.10">
    <property type="entry name" value="Malonyl-Coenzyme A Acyl Carrier Protein, domain 2"/>
    <property type="match status" value="2"/>
</dbReference>
<dbReference type="SUPFAM" id="SSF55048">
    <property type="entry name" value="Probable ACP-binding domain of malonyl-CoA ACP transacylase"/>
    <property type="match status" value="2"/>
</dbReference>
<keyword evidence="5" id="KW-0045">Antibiotic biosynthesis</keyword>
<dbReference type="FunFam" id="3.40.366.10:FF:000002">
    <property type="entry name" value="Probable polyketide synthase 2"/>
    <property type="match status" value="1"/>
</dbReference>
<feature type="domain" description="Ketosynthase family 3 (KS3)" evidence="10">
    <location>
        <begin position="1595"/>
        <end position="2022"/>
    </location>
</feature>
<feature type="region of interest" description="Disordered" evidence="8">
    <location>
        <begin position="2025"/>
        <end position="2047"/>
    </location>
</feature>
<dbReference type="NCBIfam" id="NF045894">
    <property type="entry name" value="PKS_plus_SDR"/>
    <property type="match status" value="2"/>
</dbReference>
<dbReference type="InterPro" id="IPR050091">
    <property type="entry name" value="PKS_NRPS_Biosynth_Enz"/>
</dbReference>
<dbReference type="InterPro" id="IPR015083">
    <property type="entry name" value="NorB/c/GfsB-D-like_docking"/>
</dbReference>
<dbReference type="Pfam" id="PF18369">
    <property type="entry name" value="PKS_DE"/>
    <property type="match status" value="2"/>
</dbReference>
<keyword evidence="7" id="KW-0012">Acyltransferase</keyword>
<evidence type="ECO:0000313" key="12">
    <source>
        <dbReference type="EMBL" id="RKN21599.1"/>
    </source>
</evidence>
<feature type="region of interest" description="Disordered" evidence="8">
    <location>
        <begin position="2769"/>
        <end position="2802"/>
    </location>
</feature>
<dbReference type="SUPFAM" id="SSF51735">
    <property type="entry name" value="NAD(P)-binding Rossmann-fold domains"/>
    <property type="match status" value="4"/>
</dbReference>
<dbReference type="InterPro" id="IPR013968">
    <property type="entry name" value="PKS_KR"/>
</dbReference>
<dbReference type="FunFam" id="1.10.1200.10:FF:000007">
    <property type="entry name" value="Probable polyketide synthase pks17"/>
    <property type="match status" value="2"/>
</dbReference>
<dbReference type="InterPro" id="IPR036291">
    <property type="entry name" value="NAD(P)-bd_dom_sf"/>
</dbReference>
<dbReference type="CDD" id="cd00833">
    <property type="entry name" value="PKS"/>
    <property type="match status" value="2"/>
</dbReference>
<dbReference type="GO" id="GO:0004312">
    <property type="term" value="F:fatty acid synthase activity"/>
    <property type="evidence" value="ECO:0007669"/>
    <property type="project" value="TreeGrafter"/>
</dbReference>
<organism evidence="11 14">
    <name type="scientific">Streptomyces radicis</name>
    <dbReference type="NCBI Taxonomy" id="1750517"/>
    <lineage>
        <taxon>Bacteria</taxon>
        <taxon>Bacillati</taxon>
        <taxon>Actinomycetota</taxon>
        <taxon>Actinomycetes</taxon>
        <taxon>Kitasatosporales</taxon>
        <taxon>Streptomycetaceae</taxon>
        <taxon>Streptomyces</taxon>
    </lineage>
</organism>
<evidence type="ECO:0000256" key="2">
    <source>
        <dbReference type="ARBA" id="ARBA00022450"/>
    </source>
</evidence>
<dbReference type="InterPro" id="IPR018201">
    <property type="entry name" value="Ketoacyl_synth_AS"/>
</dbReference>
<dbReference type="Pfam" id="PF16197">
    <property type="entry name" value="KAsynt_C_assoc"/>
    <property type="match status" value="2"/>
</dbReference>
<dbReference type="PANTHER" id="PTHR43775">
    <property type="entry name" value="FATTY ACID SYNTHASE"/>
    <property type="match status" value="1"/>
</dbReference>
<dbReference type="Pfam" id="PF00550">
    <property type="entry name" value="PP-binding"/>
    <property type="match status" value="2"/>
</dbReference>
<keyword evidence="6" id="KW-0511">Multifunctional enzyme</keyword>
<evidence type="ECO:0000256" key="3">
    <source>
        <dbReference type="ARBA" id="ARBA00022553"/>
    </source>
</evidence>
<dbReference type="GO" id="GO:0004315">
    <property type="term" value="F:3-oxoacyl-[acyl-carrier-protein] synthase activity"/>
    <property type="evidence" value="ECO:0007669"/>
    <property type="project" value="InterPro"/>
</dbReference>
<dbReference type="InterPro" id="IPR009081">
    <property type="entry name" value="PP-bd_ACP"/>
</dbReference>
<dbReference type="Gene3D" id="1.10.1200.10">
    <property type="entry name" value="ACP-like"/>
    <property type="match status" value="2"/>
</dbReference>
<dbReference type="Pfam" id="PF00109">
    <property type="entry name" value="ketoacyl-synt"/>
    <property type="match status" value="2"/>
</dbReference>
<comment type="cofactor">
    <cofactor evidence="1">
        <name>pantetheine 4'-phosphate</name>
        <dbReference type="ChEBI" id="CHEBI:47942"/>
    </cofactor>
</comment>
<name>A0A3A9WKV1_9ACTN</name>
<dbReference type="InterPro" id="IPR016035">
    <property type="entry name" value="Acyl_Trfase/lysoPLipase"/>
</dbReference>
<evidence type="ECO:0000256" key="7">
    <source>
        <dbReference type="ARBA" id="ARBA00023315"/>
    </source>
</evidence>
<evidence type="ECO:0000313" key="11">
    <source>
        <dbReference type="EMBL" id="RKN08366.1"/>
    </source>
</evidence>
<keyword evidence="2" id="KW-0596">Phosphopantetheine</keyword>
<dbReference type="Gene3D" id="3.40.47.10">
    <property type="match status" value="2"/>
</dbReference>
<dbReference type="Pfam" id="PF00698">
    <property type="entry name" value="Acyl_transf_1"/>
    <property type="match status" value="2"/>
</dbReference>
<dbReference type="OrthoDB" id="9778690at2"/>